<dbReference type="GO" id="GO:0080019">
    <property type="term" value="F:alcohol-forming very long-chain fatty acyl-CoA reductase activity"/>
    <property type="evidence" value="ECO:0007669"/>
    <property type="project" value="InterPro"/>
</dbReference>
<evidence type="ECO:0000256" key="7">
    <source>
        <dbReference type="ARBA" id="ARBA00023098"/>
    </source>
</evidence>
<dbReference type="PANTHER" id="PTHR11011:SF12">
    <property type="entry name" value="FATTY ACYL-COA REDUCTASE"/>
    <property type="match status" value="1"/>
</dbReference>
<comment type="function">
    <text evidence="10">Catalyzes the reduction of fatty acyl-CoA to fatty alcohols.</text>
</comment>
<dbReference type="GO" id="GO:0005777">
    <property type="term" value="C:peroxisome"/>
    <property type="evidence" value="ECO:0007669"/>
    <property type="project" value="TreeGrafter"/>
</dbReference>
<feature type="domain" description="Fatty acyl-CoA reductase C-terminal" evidence="11">
    <location>
        <begin position="369"/>
        <end position="461"/>
    </location>
</feature>
<dbReference type="CDD" id="cd05236">
    <property type="entry name" value="FAR-N_SDR_e"/>
    <property type="match status" value="1"/>
</dbReference>
<keyword evidence="5 10" id="KW-0521">NADP</keyword>
<accession>A0A1B6DPR8</accession>
<dbReference type="InterPro" id="IPR026055">
    <property type="entry name" value="FAR"/>
</dbReference>
<evidence type="ECO:0000256" key="6">
    <source>
        <dbReference type="ARBA" id="ARBA00022989"/>
    </source>
</evidence>
<feature type="domain" description="Thioester reductase (TE)" evidence="12">
    <location>
        <begin position="25"/>
        <end position="294"/>
    </location>
</feature>
<dbReference type="GO" id="GO:0102965">
    <property type="term" value="F:alcohol-forming long-chain fatty acyl-CoA reductase activity"/>
    <property type="evidence" value="ECO:0007669"/>
    <property type="project" value="UniProtKB-EC"/>
</dbReference>
<comment type="catalytic activity">
    <reaction evidence="9 10">
        <text>a long-chain fatty acyl-CoA + 2 NADPH + 2 H(+) = a long-chain primary fatty alcohol + 2 NADP(+) + CoA</text>
        <dbReference type="Rhea" id="RHEA:52716"/>
        <dbReference type="ChEBI" id="CHEBI:15378"/>
        <dbReference type="ChEBI" id="CHEBI:57287"/>
        <dbReference type="ChEBI" id="CHEBI:57783"/>
        <dbReference type="ChEBI" id="CHEBI:58349"/>
        <dbReference type="ChEBI" id="CHEBI:77396"/>
        <dbReference type="ChEBI" id="CHEBI:83139"/>
        <dbReference type="EC" id="1.2.1.84"/>
    </reaction>
</comment>
<dbReference type="EC" id="1.2.1.84" evidence="10"/>
<dbReference type="CDD" id="cd09071">
    <property type="entry name" value="FAR_C"/>
    <property type="match status" value="1"/>
</dbReference>
<comment type="subcellular location">
    <subcellularLocation>
        <location evidence="1">Membrane</location>
        <topology evidence="1">Multi-pass membrane protein</topology>
    </subcellularLocation>
</comment>
<dbReference type="InterPro" id="IPR013120">
    <property type="entry name" value="FAR_NAD-bd"/>
</dbReference>
<keyword evidence="4 10" id="KW-0812">Transmembrane</keyword>
<dbReference type="AlphaFoldDB" id="A0A1B6DPR8"/>
<dbReference type="Pfam" id="PF07993">
    <property type="entry name" value="NAD_binding_4"/>
    <property type="match status" value="1"/>
</dbReference>
<evidence type="ECO:0000256" key="1">
    <source>
        <dbReference type="ARBA" id="ARBA00004141"/>
    </source>
</evidence>
<evidence type="ECO:0000256" key="9">
    <source>
        <dbReference type="ARBA" id="ARBA00052530"/>
    </source>
</evidence>
<keyword evidence="8 10" id="KW-0472">Membrane</keyword>
<dbReference type="Gene3D" id="3.40.50.720">
    <property type="entry name" value="NAD(P)-binding Rossmann-like Domain"/>
    <property type="match status" value="1"/>
</dbReference>
<evidence type="ECO:0000256" key="10">
    <source>
        <dbReference type="RuleBase" id="RU363097"/>
    </source>
</evidence>
<evidence type="ECO:0000256" key="4">
    <source>
        <dbReference type="ARBA" id="ARBA00022692"/>
    </source>
</evidence>
<name>A0A1B6DPR8_9HEMI</name>
<dbReference type="FunFam" id="3.40.50.720:FF:000143">
    <property type="entry name" value="Fatty acyl-CoA reductase"/>
    <property type="match status" value="1"/>
</dbReference>
<gene>
    <name evidence="13" type="ORF">g.11547</name>
</gene>
<evidence type="ECO:0000259" key="11">
    <source>
        <dbReference type="Pfam" id="PF03015"/>
    </source>
</evidence>
<evidence type="ECO:0000259" key="12">
    <source>
        <dbReference type="Pfam" id="PF07993"/>
    </source>
</evidence>
<feature type="non-terminal residue" evidence="13">
    <location>
        <position position="1"/>
    </location>
</feature>
<feature type="transmembrane region" description="Helical" evidence="10">
    <location>
        <begin position="473"/>
        <end position="495"/>
    </location>
</feature>
<dbReference type="GO" id="GO:0016020">
    <property type="term" value="C:membrane"/>
    <property type="evidence" value="ECO:0007669"/>
    <property type="project" value="UniProtKB-SubCell"/>
</dbReference>
<evidence type="ECO:0000256" key="5">
    <source>
        <dbReference type="ARBA" id="ARBA00022857"/>
    </source>
</evidence>
<evidence type="ECO:0000256" key="3">
    <source>
        <dbReference type="ARBA" id="ARBA00022516"/>
    </source>
</evidence>
<keyword evidence="3 10" id="KW-0444">Lipid biosynthesis</keyword>
<organism evidence="13">
    <name type="scientific">Clastoptera arizonana</name>
    <name type="common">Arizona spittle bug</name>
    <dbReference type="NCBI Taxonomy" id="38151"/>
    <lineage>
        <taxon>Eukaryota</taxon>
        <taxon>Metazoa</taxon>
        <taxon>Ecdysozoa</taxon>
        <taxon>Arthropoda</taxon>
        <taxon>Hexapoda</taxon>
        <taxon>Insecta</taxon>
        <taxon>Pterygota</taxon>
        <taxon>Neoptera</taxon>
        <taxon>Paraneoptera</taxon>
        <taxon>Hemiptera</taxon>
        <taxon>Auchenorrhyncha</taxon>
        <taxon>Cercopoidea</taxon>
        <taxon>Clastopteridae</taxon>
        <taxon>Clastoptera</taxon>
    </lineage>
</organism>
<dbReference type="EMBL" id="GEDC01009624">
    <property type="protein sequence ID" value="JAS27674.1"/>
    <property type="molecule type" value="Transcribed_RNA"/>
</dbReference>
<comment type="similarity">
    <text evidence="2 10">Belongs to the fatty acyl-CoA reductase family.</text>
</comment>
<dbReference type="InterPro" id="IPR036291">
    <property type="entry name" value="NAD(P)-bd_dom_sf"/>
</dbReference>
<evidence type="ECO:0000313" key="13">
    <source>
        <dbReference type="EMBL" id="JAS27674.1"/>
    </source>
</evidence>
<proteinExistence type="inferred from homology"/>
<dbReference type="PANTHER" id="PTHR11011">
    <property type="entry name" value="MALE STERILITY PROTEIN 2-RELATED"/>
    <property type="match status" value="1"/>
</dbReference>
<evidence type="ECO:0000256" key="8">
    <source>
        <dbReference type="ARBA" id="ARBA00023136"/>
    </source>
</evidence>
<evidence type="ECO:0000256" key="2">
    <source>
        <dbReference type="ARBA" id="ARBA00005928"/>
    </source>
</evidence>
<keyword evidence="7 10" id="KW-0443">Lipid metabolism</keyword>
<dbReference type="SUPFAM" id="SSF51735">
    <property type="entry name" value="NAD(P)-binding Rossmann-fold domains"/>
    <property type="match status" value="1"/>
</dbReference>
<feature type="transmembrane region" description="Helical" evidence="10">
    <location>
        <begin position="360"/>
        <end position="384"/>
    </location>
</feature>
<dbReference type="Pfam" id="PF03015">
    <property type="entry name" value="Sterile"/>
    <property type="match status" value="1"/>
</dbReference>
<reference evidence="13" key="1">
    <citation type="submission" date="2015-12" db="EMBL/GenBank/DDBJ databases">
        <title>De novo transcriptome assembly of four potential Pierce s Disease insect vectors from Arizona vineyards.</title>
        <authorList>
            <person name="Tassone E.E."/>
        </authorList>
    </citation>
    <scope>NUCLEOTIDE SEQUENCE</scope>
</reference>
<sequence length="525" mass="59718">KMQAKQKTMAEWGLPEWYAGRTILVTGATGFMGKVLLEKLLRACPDIKRIYILCRAKRGLAPNARVAQITKLPVFDRLRKENPSQFSKIVAVEGDVTLKDLGIRPEQKAELLEEVSVVFNGAASLRLEWGLKEAVESNTLGTLRMLDLCKEMKKLESFVHLSTAFCHCEYEVLEETTYPSPANPHDIIRAIQWMDEHTLETITPKLLGPHPNCYTYSKRLAESLVFEYGSIFPCAIARPSIVTPAYKEPVPGWVDNLNGPMGVMVGAGKGVIRSMLCSEDTRAEVIPVDIAINALIVIAFKRALDKIDPTDPVPAFNISAGDVVPMTWGEVLQKGRKIGYEYPFGGCLWYPNGTIRTNKVIHTLVVFFLQILPAYFIDFIMVLIRQKTFMVRVQKRIWVGMKVLQYFTMRNWHFKIEKARSLLSLLNDRDKEAFYLDNCEYNVEEYLLNTLLGGRQYCMKEPLSTLPSARRQLVFLFWLDLTTKVLLLCLLAYFLQGWIGSVKYLLDYSGPHLQRVPILNNLVPK</sequence>
<dbReference type="GO" id="GO:0035336">
    <property type="term" value="P:long-chain fatty-acyl-CoA metabolic process"/>
    <property type="evidence" value="ECO:0007669"/>
    <property type="project" value="TreeGrafter"/>
</dbReference>
<protein>
    <recommendedName>
        <fullName evidence="10">Fatty acyl-CoA reductase</fullName>
        <ecNumber evidence="10">1.2.1.84</ecNumber>
    </recommendedName>
</protein>
<dbReference type="InterPro" id="IPR033640">
    <property type="entry name" value="FAR_C"/>
</dbReference>
<keyword evidence="10" id="KW-0560">Oxidoreductase</keyword>
<keyword evidence="6 10" id="KW-1133">Transmembrane helix</keyword>